<accession>A0A418WA02</accession>
<dbReference type="PANTHER" id="PTHR43133:SF58">
    <property type="entry name" value="ECF RNA POLYMERASE SIGMA FACTOR SIGD"/>
    <property type="match status" value="1"/>
</dbReference>
<evidence type="ECO:0000256" key="5">
    <source>
        <dbReference type="ARBA" id="ARBA00023163"/>
    </source>
</evidence>
<comment type="caution">
    <text evidence="8">The sequence shown here is derived from an EMBL/GenBank/DDBJ whole genome shotgun (WGS) entry which is preliminary data.</text>
</comment>
<sequence length="190" mass="20880">MSDPADDGAVLAELMAAAQNGDQRAYASLLRTVTPYLRRQVRRYLRDAGEVEDVVQEILLTIHRVRHTYDPARPFRPWLVAIARRRIIDRLRGLIRRDGREVVVAPDDETFTTAAANQPAEEPDHAALHAAVAALPEGQRRAVELLKFQDLSLKEASAVSGMSVGALKVAGHRAYKALRAALSGGRAVDE</sequence>
<evidence type="ECO:0000259" key="6">
    <source>
        <dbReference type="Pfam" id="PF04542"/>
    </source>
</evidence>
<dbReference type="InterPro" id="IPR013324">
    <property type="entry name" value="RNA_pol_sigma_r3/r4-like"/>
</dbReference>
<evidence type="ECO:0000256" key="3">
    <source>
        <dbReference type="ARBA" id="ARBA00023082"/>
    </source>
</evidence>
<dbReference type="Pfam" id="PF08281">
    <property type="entry name" value="Sigma70_r4_2"/>
    <property type="match status" value="1"/>
</dbReference>
<dbReference type="EMBL" id="QYUK01000011">
    <property type="protein sequence ID" value="RJF86861.1"/>
    <property type="molecule type" value="Genomic_DNA"/>
</dbReference>
<evidence type="ECO:0000313" key="8">
    <source>
        <dbReference type="EMBL" id="RJF86861.1"/>
    </source>
</evidence>
<dbReference type="InterPro" id="IPR014284">
    <property type="entry name" value="RNA_pol_sigma-70_dom"/>
</dbReference>
<keyword evidence="5" id="KW-0804">Transcription</keyword>
<dbReference type="AlphaFoldDB" id="A0A418WA02"/>
<dbReference type="Gene3D" id="1.10.1740.10">
    <property type="match status" value="1"/>
</dbReference>
<evidence type="ECO:0000259" key="7">
    <source>
        <dbReference type="Pfam" id="PF08281"/>
    </source>
</evidence>
<name>A0A418WA02_9PROT</name>
<dbReference type="NCBIfam" id="TIGR02937">
    <property type="entry name" value="sigma70-ECF"/>
    <property type="match status" value="1"/>
</dbReference>
<keyword evidence="3" id="KW-0731">Sigma factor</keyword>
<keyword evidence="4" id="KW-0238">DNA-binding</keyword>
<organism evidence="8 9">
    <name type="scientific">Oleomonas cavernae</name>
    <dbReference type="NCBI Taxonomy" id="2320859"/>
    <lineage>
        <taxon>Bacteria</taxon>
        <taxon>Pseudomonadati</taxon>
        <taxon>Pseudomonadota</taxon>
        <taxon>Alphaproteobacteria</taxon>
        <taxon>Acetobacterales</taxon>
        <taxon>Acetobacteraceae</taxon>
        <taxon>Oleomonas</taxon>
    </lineage>
</organism>
<dbReference type="InterPro" id="IPR036388">
    <property type="entry name" value="WH-like_DNA-bd_sf"/>
</dbReference>
<keyword evidence="9" id="KW-1185">Reference proteome</keyword>
<dbReference type="GO" id="GO:0006352">
    <property type="term" value="P:DNA-templated transcription initiation"/>
    <property type="evidence" value="ECO:0007669"/>
    <property type="project" value="InterPro"/>
</dbReference>
<evidence type="ECO:0000313" key="9">
    <source>
        <dbReference type="Proteomes" id="UP000284605"/>
    </source>
</evidence>
<dbReference type="InterPro" id="IPR013325">
    <property type="entry name" value="RNA_pol_sigma_r2"/>
</dbReference>
<feature type="domain" description="RNA polymerase sigma factor 70 region 4 type 2" evidence="7">
    <location>
        <begin position="126"/>
        <end position="178"/>
    </location>
</feature>
<keyword evidence="2" id="KW-0805">Transcription regulation</keyword>
<dbReference type="RefSeq" id="WP_119777506.1">
    <property type="nucleotide sequence ID" value="NZ_QYUK01000011.1"/>
</dbReference>
<dbReference type="InterPro" id="IPR013249">
    <property type="entry name" value="RNA_pol_sigma70_r4_t2"/>
</dbReference>
<evidence type="ECO:0000256" key="2">
    <source>
        <dbReference type="ARBA" id="ARBA00023015"/>
    </source>
</evidence>
<dbReference type="OrthoDB" id="7041663at2"/>
<comment type="similarity">
    <text evidence="1">Belongs to the sigma-70 factor family. ECF subfamily.</text>
</comment>
<evidence type="ECO:0000256" key="4">
    <source>
        <dbReference type="ARBA" id="ARBA00023125"/>
    </source>
</evidence>
<feature type="domain" description="RNA polymerase sigma-70 region 2" evidence="6">
    <location>
        <begin position="31"/>
        <end position="93"/>
    </location>
</feature>
<reference evidence="8 9" key="1">
    <citation type="submission" date="2018-09" db="EMBL/GenBank/DDBJ databases">
        <authorList>
            <person name="Zhu H."/>
        </authorList>
    </citation>
    <scope>NUCLEOTIDE SEQUENCE [LARGE SCALE GENOMIC DNA]</scope>
    <source>
        <strain evidence="8 9">K1W22B-8</strain>
    </source>
</reference>
<dbReference type="SUPFAM" id="SSF88946">
    <property type="entry name" value="Sigma2 domain of RNA polymerase sigma factors"/>
    <property type="match status" value="1"/>
</dbReference>
<protein>
    <submittedName>
        <fullName evidence="8">Sigma-70 family RNA polymerase sigma factor</fullName>
    </submittedName>
</protein>
<evidence type="ECO:0000256" key="1">
    <source>
        <dbReference type="ARBA" id="ARBA00010641"/>
    </source>
</evidence>
<dbReference type="PANTHER" id="PTHR43133">
    <property type="entry name" value="RNA POLYMERASE ECF-TYPE SIGMA FACTO"/>
    <property type="match status" value="1"/>
</dbReference>
<proteinExistence type="inferred from homology"/>
<dbReference type="Gene3D" id="1.10.10.10">
    <property type="entry name" value="Winged helix-like DNA-binding domain superfamily/Winged helix DNA-binding domain"/>
    <property type="match status" value="1"/>
</dbReference>
<dbReference type="InterPro" id="IPR007627">
    <property type="entry name" value="RNA_pol_sigma70_r2"/>
</dbReference>
<dbReference type="InterPro" id="IPR039425">
    <property type="entry name" value="RNA_pol_sigma-70-like"/>
</dbReference>
<gene>
    <name evidence="8" type="ORF">D3874_07390</name>
</gene>
<dbReference type="GO" id="GO:0016987">
    <property type="term" value="F:sigma factor activity"/>
    <property type="evidence" value="ECO:0007669"/>
    <property type="project" value="UniProtKB-KW"/>
</dbReference>
<dbReference type="Proteomes" id="UP000284605">
    <property type="component" value="Unassembled WGS sequence"/>
</dbReference>
<dbReference type="GO" id="GO:0003677">
    <property type="term" value="F:DNA binding"/>
    <property type="evidence" value="ECO:0007669"/>
    <property type="project" value="UniProtKB-KW"/>
</dbReference>
<dbReference type="SUPFAM" id="SSF88659">
    <property type="entry name" value="Sigma3 and sigma4 domains of RNA polymerase sigma factors"/>
    <property type="match status" value="1"/>
</dbReference>
<dbReference type="Pfam" id="PF04542">
    <property type="entry name" value="Sigma70_r2"/>
    <property type="match status" value="1"/>
</dbReference>